<feature type="region of interest" description="Disordered" evidence="1">
    <location>
        <begin position="1"/>
        <end position="24"/>
    </location>
</feature>
<name>A0A5B7IF82_PORTR</name>
<evidence type="ECO:0000313" key="2">
    <source>
        <dbReference type="EMBL" id="MPC79488.1"/>
    </source>
</evidence>
<reference evidence="2 3" key="1">
    <citation type="submission" date="2019-05" db="EMBL/GenBank/DDBJ databases">
        <title>Another draft genome of Portunus trituberculatus and its Hox gene families provides insights of decapod evolution.</title>
        <authorList>
            <person name="Jeong J.-H."/>
            <person name="Song I."/>
            <person name="Kim S."/>
            <person name="Choi T."/>
            <person name="Kim D."/>
            <person name="Ryu S."/>
            <person name="Kim W."/>
        </authorList>
    </citation>
    <scope>NUCLEOTIDE SEQUENCE [LARGE SCALE GENOMIC DNA]</scope>
    <source>
        <tissue evidence="2">Muscle</tissue>
    </source>
</reference>
<evidence type="ECO:0000256" key="1">
    <source>
        <dbReference type="SAM" id="MobiDB-lite"/>
    </source>
</evidence>
<organism evidence="2 3">
    <name type="scientific">Portunus trituberculatus</name>
    <name type="common">Swimming crab</name>
    <name type="synonym">Neptunus trituberculatus</name>
    <dbReference type="NCBI Taxonomy" id="210409"/>
    <lineage>
        <taxon>Eukaryota</taxon>
        <taxon>Metazoa</taxon>
        <taxon>Ecdysozoa</taxon>
        <taxon>Arthropoda</taxon>
        <taxon>Crustacea</taxon>
        <taxon>Multicrustacea</taxon>
        <taxon>Malacostraca</taxon>
        <taxon>Eumalacostraca</taxon>
        <taxon>Eucarida</taxon>
        <taxon>Decapoda</taxon>
        <taxon>Pleocyemata</taxon>
        <taxon>Brachyura</taxon>
        <taxon>Eubrachyura</taxon>
        <taxon>Portunoidea</taxon>
        <taxon>Portunidae</taxon>
        <taxon>Portuninae</taxon>
        <taxon>Portunus</taxon>
    </lineage>
</organism>
<comment type="caution">
    <text evidence="2">The sequence shown here is derived from an EMBL/GenBank/DDBJ whole genome shotgun (WGS) entry which is preliminary data.</text>
</comment>
<protein>
    <submittedName>
        <fullName evidence="2">Uncharacterized protein</fullName>
    </submittedName>
</protein>
<proteinExistence type="predicted"/>
<keyword evidence="3" id="KW-1185">Reference proteome</keyword>
<evidence type="ECO:0000313" key="3">
    <source>
        <dbReference type="Proteomes" id="UP000324222"/>
    </source>
</evidence>
<dbReference type="AlphaFoldDB" id="A0A5B7IF82"/>
<accession>A0A5B7IF82</accession>
<dbReference type="EMBL" id="VSRR010051279">
    <property type="protein sequence ID" value="MPC79488.1"/>
    <property type="molecule type" value="Genomic_DNA"/>
</dbReference>
<sequence>MGQVGRGRSNVSNRGVGETQKTSGRVEVIRQVATCLSALFSQSSPSTLQTPWRRQGFLAEGARLEYDWVPPQASSSGEQHPCGTSP</sequence>
<gene>
    <name evidence="2" type="ORF">E2C01_074016</name>
</gene>
<dbReference type="Proteomes" id="UP000324222">
    <property type="component" value="Unassembled WGS sequence"/>
</dbReference>
<feature type="compositionally biased region" description="Polar residues" evidence="1">
    <location>
        <begin position="9"/>
        <end position="23"/>
    </location>
</feature>